<evidence type="ECO:0000256" key="1">
    <source>
        <dbReference type="SAM" id="Phobius"/>
    </source>
</evidence>
<organism evidence="2 3">
    <name type="scientific">Desulfosporosinus acidiphilus (strain DSM 22704 / JCM 16185 / SJ4)</name>
    <dbReference type="NCBI Taxonomy" id="646529"/>
    <lineage>
        <taxon>Bacteria</taxon>
        <taxon>Bacillati</taxon>
        <taxon>Bacillota</taxon>
        <taxon>Clostridia</taxon>
        <taxon>Eubacteriales</taxon>
        <taxon>Desulfitobacteriaceae</taxon>
        <taxon>Desulfosporosinus</taxon>
    </lineage>
</organism>
<keyword evidence="3" id="KW-1185">Reference proteome</keyword>
<evidence type="ECO:0000313" key="2">
    <source>
        <dbReference type="EMBL" id="AFM39902.1"/>
    </source>
</evidence>
<proteinExistence type="predicted"/>
<keyword evidence="1" id="KW-0472">Membrane</keyword>
<protein>
    <submittedName>
        <fullName evidence="2">Uncharacterized protein</fullName>
    </submittedName>
</protein>
<sequence>MTSNTILIIAAIVIGVIVAAKFIRFIVKGILLLVVLAVVLLIFLNISQGNLLKNSTVSNTKIESSVQSGLSNITQKFKSLDYEQTVTNLQTMLTKGIDYGKQALAKIGH</sequence>
<dbReference type="OrthoDB" id="9950439at2"/>
<dbReference type="KEGG" id="dai:Desaci_0846"/>
<keyword evidence="1" id="KW-1133">Transmembrane helix</keyword>
<feature type="transmembrane region" description="Helical" evidence="1">
    <location>
        <begin position="30"/>
        <end position="47"/>
    </location>
</feature>
<gene>
    <name evidence="2" type="ordered locus">Desaci_0846</name>
</gene>
<dbReference type="EMBL" id="CP003639">
    <property type="protein sequence ID" value="AFM39902.1"/>
    <property type="molecule type" value="Genomic_DNA"/>
</dbReference>
<dbReference type="Proteomes" id="UP000002892">
    <property type="component" value="Chromosome"/>
</dbReference>
<dbReference type="AlphaFoldDB" id="I4D278"/>
<keyword evidence="1" id="KW-0812">Transmembrane</keyword>
<feature type="transmembrane region" description="Helical" evidence="1">
    <location>
        <begin position="6"/>
        <end position="23"/>
    </location>
</feature>
<accession>I4D278</accession>
<evidence type="ECO:0000313" key="3">
    <source>
        <dbReference type="Proteomes" id="UP000002892"/>
    </source>
</evidence>
<name>I4D278_DESAJ</name>
<dbReference type="RefSeq" id="WP_014825913.1">
    <property type="nucleotide sequence ID" value="NC_018068.1"/>
</dbReference>
<dbReference type="HOGENOM" id="CLU_2179555_0_0_9"/>
<reference evidence="2 3" key="1">
    <citation type="journal article" date="2012" name="J. Bacteriol.">
        <title>Complete genome sequences of Desulfosporosinus orientis DSM765T, Desulfosporosinus youngiae DSM17734T, Desulfosporosinus meridiei DSM13257T, and Desulfosporosinus acidiphilus DSM22704T.</title>
        <authorList>
            <person name="Pester M."/>
            <person name="Brambilla E."/>
            <person name="Alazard D."/>
            <person name="Rattei T."/>
            <person name="Weinmaier T."/>
            <person name="Han J."/>
            <person name="Lucas S."/>
            <person name="Lapidus A."/>
            <person name="Cheng J.F."/>
            <person name="Goodwin L."/>
            <person name="Pitluck S."/>
            <person name="Peters L."/>
            <person name="Ovchinnikova G."/>
            <person name="Teshima H."/>
            <person name="Detter J.C."/>
            <person name="Han C.S."/>
            <person name="Tapia R."/>
            <person name="Land M.L."/>
            <person name="Hauser L."/>
            <person name="Kyrpides N.C."/>
            <person name="Ivanova N.N."/>
            <person name="Pagani I."/>
            <person name="Huntmann M."/>
            <person name="Wei C.L."/>
            <person name="Davenport K.W."/>
            <person name="Daligault H."/>
            <person name="Chain P.S."/>
            <person name="Chen A."/>
            <person name="Mavromatis K."/>
            <person name="Markowitz V."/>
            <person name="Szeto E."/>
            <person name="Mikhailova N."/>
            <person name="Pati A."/>
            <person name="Wagner M."/>
            <person name="Woyke T."/>
            <person name="Ollivier B."/>
            <person name="Klenk H.P."/>
            <person name="Spring S."/>
            <person name="Loy A."/>
        </authorList>
    </citation>
    <scope>NUCLEOTIDE SEQUENCE [LARGE SCALE GENOMIC DNA]</scope>
    <source>
        <strain evidence="3">DSM 22704 / JCM 16185 / SJ4</strain>
    </source>
</reference>